<proteinExistence type="predicted"/>
<keyword evidence="4" id="KW-1185">Reference proteome</keyword>
<evidence type="ECO:0000259" key="2">
    <source>
        <dbReference type="PROSITE" id="PS50943"/>
    </source>
</evidence>
<dbReference type="PANTHER" id="PTHR46797">
    <property type="entry name" value="HTH-TYPE TRANSCRIPTIONAL REGULATOR"/>
    <property type="match status" value="1"/>
</dbReference>
<dbReference type="InterPro" id="IPR010982">
    <property type="entry name" value="Lambda_DNA-bd_dom_sf"/>
</dbReference>
<name>A0A640WJ69_9GAMM</name>
<dbReference type="EMBL" id="VTPX01000001">
    <property type="protein sequence ID" value="KAA0020582.1"/>
    <property type="molecule type" value="Genomic_DNA"/>
</dbReference>
<dbReference type="GO" id="GO:0003700">
    <property type="term" value="F:DNA-binding transcription factor activity"/>
    <property type="evidence" value="ECO:0007669"/>
    <property type="project" value="TreeGrafter"/>
</dbReference>
<dbReference type="Pfam" id="PF07883">
    <property type="entry name" value="Cupin_2"/>
    <property type="match status" value="1"/>
</dbReference>
<dbReference type="InterPro" id="IPR050807">
    <property type="entry name" value="TransReg_Diox_bact_type"/>
</dbReference>
<evidence type="ECO:0000313" key="3">
    <source>
        <dbReference type="EMBL" id="KAA0020582.1"/>
    </source>
</evidence>
<dbReference type="SUPFAM" id="SSF51182">
    <property type="entry name" value="RmlC-like cupins"/>
    <property type="match status" value="1"/>
</dbReference>
<reference evidence="3 4" key="1">
    <citation type="submission" date="2019-08" db="EMBL/GenBank/DDBJ databases">
        <title>Bioinformatics analysis of the strain L3 and L5.</title>
        <authorList>
            <person name="Li X."/>
        </authorList>
    </citation>
    <scope>NUCLEOTIDE SEQUENCE [LARGE SCALE GENOMIC DNA]</scope>
    <source>
        <strain evidence="3 4">L3</strain>
    </source>
</reference>
<dbReference type="Gene3D" id="2.60.120.10">
    <property type="entry name" value="Jelly Rolls"/>
    <property type="match status" value="1"/>
</dbReference>
<dbReference type="PANTHER" id="PTHR46797:SF1">
    <property type="entry name" value="METHYLPHOSPHONATE SYNTHASE"/>
    <property type="match status" value="1"/>
</dbReference>
<keyword evidence="1" id="KW-0238">DNA-binding</keyword>
<dbReference type="SMART" id="SM00530">
    <property type="entry name" value="HTH_XRE"/>
    <property type="match status" value="1"/>
</dbReference>
<evidence type="ECO:0000313" key="4">
    <source>
        <dbReference type="Proteomes" id="UP000466024"/>
    </source>
</evidence>
<evidence type="ECO:0000256" key="1">
    <source>
        <dbReference type="ARBA" id="ARBA00023125"/>
    </source>
</evidence>
<comment type="caution">
    <text evidence="3">The sequence shown here is derived from an EMBL/GenBank/DDBJ whole genome shotgun (WGS) entry which is preliminary data.</text>
</comment>
<dbReference type="Proteomes" id="UP000466024">
    <property type="component" value="Unassembled WGS sequence"/>
</dbReference>
<organism evidence="3 4">
    <name type="scientific">Salinicola corii</name>
    <dbReference type="NCBI Taxonomy" id="2606937"/>
    <lineage>
        <taxon>Bacteria</taxon>
        <taxon>Pseudomonadati</taxon>
        <taxon>Pseudomonadota</taxon>
        <taxon>Gammaproteobacteria</taxon>
        <taxon>Oceanospirillales</taxon>
        <taxon>Halomonadaceae</taxon>
        <taxon>Salinicola</taxon>
    </lineage>
</organism>
<sequence>MDKIALETLGRHLQALRQARGLSLTQLAAQAEIAKSNLSRLEQGAGNPTIDTLWRLAKRLGVPFGTLVAPVATPVEENGISVRLIEQSHHRHHDEPAVDVYLMRCAPGTVRQAEAHAPGTRETLQVVEGRGSVGPPEQPHPLGAGEIFTFAADQPHVYRASDTGATLLVTIVYARGEPSNA</sequence>
<protein>
    <submittedName>
        <fullName evidence="3">Helix-turn-helix domain-containing protein</fullName>
    </submittedName>
</protein>
<dbReference type="Gene3D" id="1.10.260.40">
    <property type="entry name" value="lambda repressor-like DNA-binding domains"/>
    <property type="match status" value="1"/>
</dbReference>
<feature type="domain" description="HTH cro/C1-type" evidence="2">
    <location>
        <begin position="13"/>
        <end position="67"/>
    </location>
</feature>
<dbReference type="PROSITE" id="PS50943">
    <property type="entry name" value="HTH_CROC1"/>
    <property type="match status" value="1"/>
</dbReference>
<dbReference type="CDD" id="cd02209">
    <property type="entry name" value="cupin_XRE_C"/>
    <property type="match status" value="1"/>
</dbReference>
<gene>
    <name evidence="3" type="ORF">F0A16_01965</name>
</gene>
<accession>A0A640WJ69</accession>
<dbReference type="InterPro" id="IPR011051">
    <property type="entry name" value="RmlC_Cupin_sf"/>
</dbReference>
<dbReference type="InterPro" id="IPR014710">
    <property type="entry name" value="RmlC-like_jellyroll"/>
</dbReference>
<dbReference type="Pfam" id="PF01381">
    <property type="entry name" value="HTH_3"/>
    <property type="match status" value="1"/>
</dbReference>
<dbReference type="GO" id="GO:0003677">
    <property type="term" value="F:DNA binding"/>
    <property type="evidence" value="ECO:0007669"/>
    <property type="project" value="UniProtKB-KW"/>
</dbReference>
<dbReference type="RefSeq" id="WP_149433701.1">
    <property type="nucleotide sequence ID" value="NZ_VTPX01000001.1"/>
</dbReference>
<dbReference type="InterPro" id="IPR001387">
    <property type="entry name" value="Cro/C1-type_HTH"/>
</dbReference>
<dbReference type="GO" id="GO:0005829">
    <property type="term" value="C:cytosol"/>
    <property type="evidence" value="ECO:0007669"/>
    <property type="project" value="TreeGrafter"/>
</dbReference>
<dbReference type="InterPro" id="IPR013096">
    <property type="entry name" value="Cupin_2"/>
</dbReference>
<dbReference type="SUPFAM" id="SSF47413">
    <property type="entry name" value="lambda repressor-like DNA-binding domains"/>
    <property type="match status" value="1"/>
</dbReference>
<dbReference type="CDD" id="cd00093">
    <property type="entry name" value="HTH_XRE"/>
    <property type="match status" value="1"/>
</dbReference>
<dbReference type="AlphaFoldDB" id="A0A640WJ69"/>